<keyword evidence="1" id="KW-1133">Transmembrane helix</keyword>
<dbReference type="KEGG" id="zpr:ZPR_3416"/>
<dbReference type="EMBL" id="CP001650">
    <property type="protein sequence ID" value="ADF53732.1"/>
    <property type="molecule type" value="Genomic_DNA"/>
</dbReference>
<name>D5BJN4_ZUNPS</name>
<sequence length="34" mass="4312">MNQLMQNIWGFRFGLIINKYGYVLIFLWWIFEKE</sequence>
<dbReference type="Proteomes" id="UP000001654">
    <property type="component" value="Chromosome"/>
</dbReference>
<organism evidence="2 3">
    <name type="scientific">Zunongwangia profunda (strain DSM 18752 / CCTCC AB 206139 / SM-A87)</name>
    <name type="common">Wangia profunda</name>
    <dbReference type="NCBI Taxonomy" id="655815"/>
    <lineage>
        <taxon>Bacteria</taxon>
        <taxon>Pseudomonadati</taxon>
        <taxon>Bacteroidota</taxon>
        <taxon>Flavobacteriia</taxon>
        <taxon>Flavobacteriales</taxon>
        <taxon>Flavobacteriaceae</taxon>
        <taxon>Zunongwangia</taxon>
    </lineage>
</organism>
<reference evidence="2 3" key="1">
    <citation type="journal article" date="2010" name="BMC Genomics">
        <title>The complete genome of Zunongwangia profunda SM-A87 reveals its adaptation to the deep-sea environment and ecological role in sedimentary organic nitrogen degradation.</title>
        <authorList>
            <person name="Qin Q.L."/>
            <person name="Zhang X.Y."/>
            <person name="Wang X.M."/>
            <person name="Liu G.M."/>
            <person name="Chen X.L."/>
            <person name="Xie B.B."/>
            <person name="Dang H.Y."/>
            <person name="Zhou B.C."/>
            <person name="Yu J."/>
            <person name="Zhang Y.Z."/>
        </authorList>
    </citation>
    <scope>NUCLEOTIDE SEQUENCE [LARGE SCALE GENOMIC DNA]</scope>
    <source>
        <strain evidence="3">DSM 18752 / CCTCC AB 206139 / SM-A87</strain>
    </source>
</reference>
<gene>
    <name evidence="2" type="ordered locus">ZPR_3416</name>
</gene>
<keyword evidence="1" id="KW-0812">Transmembrane</keyword>
<evidence type="ECO:0000256" key="1">
    <source>
        <dbReference type="SAM" id="Phobius"/>
    </source>
</evidence>
<evidence type="ECO:0000313" key="3">
    <source>
        <dbReference type="Proteomes" id="UP000001654"/>
    </source>
</evidence>
<keyword evidence="3" id="KW-1185">Reference proteome</keyword>
<evidence type="ECO:0000313" key="2">
    <source>
        <dbReference type="EMBL" id="ADF53732.1"/>
    </source>
</evidence>
<keyword evidence="1" id="KW-0472">Membrane</keyword>
<accession>D5BJN4</accession>
<dbReference type="AlphaFoldDB" id="D5BJN4"/>
<feature type="transmembrane region" description="Helical" evidence="1">
    <location>
        <begin position="12"/>
        <end position="31"/>
    </location>
</feature>
<protein>
    <submittedName>
        <fullName evidence="2">Uncharacterized protein</fullName>
    </submittedName>
</protein>
<dbReference type="STRING" id="655815.ZPR_3416"/>
<proteinExistence type="predicted"/>
<dbReference type="HOGENOM" id="CLU_3376882_0_0_10"/>